<name>A0A368YVG8_9RHOB</name>
<protein>
    <submittedName>
        <fullName evidence="3">7-alpha-hydroxysteroid dehydrogenase</fullName>
    </submittedName>
</protein>
<comment type="caution">
    <text evidence="3">The sequence shown here is derived from an EMBL/GenBank/DDBJ whole genome shotgun (WGS) entry which is preliminary data.</text>
</comment>
<dbReference type="EMBL" id="QPJL01000008">
    <property type="protein sequence ID" value="RCW84163.1"/>
    <property type="molecule type" value="Genomic_DNA"/>
</dbReference>
<dbReference type="PANTHER" id="PTHR43639">
    <property type="entry name" value="OXIDOREDUCTASE, SHORT-CHAIN DEHYDROGENASE/REDUCTASE FAMILY (AFU_ORTHOLOGUE AFUA_5G02870)"/>
    <property type="match status" value="1"/>
</dbReference>
<keyword evidence="4" id="KW-1185">Reference proteome</keyword>
<dbReference type="InterPro" id="IPR036291">
    <property type="entry name" value="NAD(P)-bd_dom_sf"/>
</dbReference>
<dbReference type="CDD" id="cd05233">
    <property type="entry name" value="SDR_c"/>
    <property type="match status" value="1"/>
</dbReference>
<dbReference type="RefSeq" id="WP_114349143.1">
    <property type="nucleotide sequence ID" value="NZ_QPJL01000008.1"/>
</dbReference>
<organism evidence="3 4">
    <name type="scientific">Paracoccus lutimaris</name>
    <dbReference type="NCBI Taxonomy" id="1490030"/>
    <lineage>
        <taxon>Bacteria</taxon>
        <taxon>Pseudomonadati</taxon>
        <taxon>Pseudomonadota</taxon>
        <taxon>Alphaproteobacteria</taxon>
        <taxon>Rhodobacterales</taxon>
        <taxon>Paracoccaceae</taxon>
        <taxon>Paracoccus</taxon>
    </lineage>
</organism>
<dbReference type="Proteomes" id="UP000253345">
    <property type="component" value="Unassembled WGS sequence"/>
</dbReference>
<dbReference type="PRINTS" id="PR00080">
    <property type="entry name" value="SDRFAMILY"/>
</dbReference>
<proteinExistence type="inferred from homology"/>
<evidence type="ECO:0000313" key="4">
    <source>
        <dbReference type="Proteomes" id="UP000253345"/>
    </source>
</evidence>
<evidence type="ECO:0000256" key="2">
    <source>
        <dbReference type="ARBA" id="ARBA00023002"/>
    </source>
</evidence>
<dbReference type="InterPro" id="IPR002347">
    <property type="entry name" value="SDR_fam"/>
</dbReference>
<accession>A0A368YVG8</accession>
<dbReference type="Pfam" id="PF13561">
    <property type="entry name" value="adh_short_C2"/>
    <property type="match status" value="1"/>
</dbReference>
<dbReference type="FunFam" id="3.40.50.720:FF:000084">
    <property type="entry name" value="Short-chain dehydrogenase reductase"/>
    <property type="match status" value="1"/>
</dbReference>
<evidence type="ECO:0000256" key="1">
    <source>
        <dbReference type="ARBA" id="ARBA00006484"/>
    </source>
</evidence>
<dbReference type="PRINTS" id="PR00081">
    <property type="entry name" value="GDHRDH"/>
</dbReference>
<evidence type="ECO:0000313" key="3">
    <source>
        <dbReference type="EMBL" id="RCW84163.1"/>
    </source>
</evidence>
<dbReference type="OrthoDB" id="9790146at2"/>
<keyword evidence="2" id="KW-0560">Oxidoreductase</keyword>
<dbReference type="GO" id="GO:0016491">
    <property type="term" value="F:oxidoreductase activity"/>
    <property type="evidence" value="ECO:0007669"/>
    <property type="project" value="UniProtKB-KW"/>
</dbReference>
<dbReference type="AlphaFoldDB" id="A0A368YVG8"/>
<reference evidence="3 4" key="1">
    <citation type="submission" date="2018-07" db="EMBL/GenBank/DDBJ databases">
        <title>Genomic Encyclopedia of Type Strains, Phase III (KMG-III): the genomes of soil and plant-associated and newly described type strains.</title>
        <authorList>
            <person name="Whitman W."/>
        </authorList>
    </citation>
    <scope>NUCLEOTIDE SEQUENCE [LARGE SCALE GENOMIC DNA]</scope>
    <source>
        <strain evidence="3 4">CECT 8525</strain>
    </source>
</reference>
<gene>
    <name evidence="3" type="ORF">DFP89_108110</name>
</gene>
<comment type="similarity">
    <text evidence="1">Belongs to the short-chain dehydrogenases/reductases (SDR) family.</text>
</comment>
<dbReference type="SUPFAM" id="SSF51735">
    <property type="entry name" value="NAD(P)-binding Rossmann-fold domains"/>
    <property type="match status" value="1"/>
</dbReference>
<sequence>MSLSIQGKTAIVTGAGRGIGLAIARHFEEAGANVMFADSDEALLEAELGEQMKGEGPVRGFAGDLGQKLTLANLVSATIDAFDRIDILVNAHRMVQPCDPLSVGEDLLGDMLRENMISGLRLSQMVAKRMVAQAEDNTSEALQNGAIVNVSSLAANWPNPKMLAYSISSAAQAQATRSLAAALAPKRIRVNGVAFASIMSNILQQKLREDGELRERMIAATPLGRIAGADELAATVQFLASDASSFVTGQILSVDGGRSLGDPLAPSVF</sequence>
<dbReference type="PANTHER" id="PTHR43639:SF1">
    <property type="entry name" value="SHORT-CHAIN DEHYDROGENASE_REDUCTASE FAMILY PROTEIN"/>
    <property type="match status" value="1"/>
</dbReference>
<dbReference type="Gene3D" id="3.40.50.720">
    <property type="entry name" value="NAD(P)-binding Rossmann-like Domain"/>
    <property type="match status" value="1"/>
</dbReference>